<evidence type="ECO:0000313" key="2">
    <source>
        <dbReference type="Proteomes" id="UP000192582"/>
    </source>
</evidence>
<dbReference type="InterPro" id="IPR009057">
    <property type="entry name" value="Homeodomain-like_sf"/>
</dbReference>
<evidence type="ECO:0000313" key="1">
    <source>
        <dbReference type="EMBL" id="SMB97764.1"/>
    </source>
</evidence>
<proteinExistence type="predicted"/>
<protein>
    <submittedName>
        <fullName evidence="1">Putative transposase</fullName>
    </submittedName>
</protein>
<dbReference type="RefSeq" id="WP_084051461.1">
    <property type="nucleotide sequence ID" value="NZ_FWWU01000011.1"/>
</dbReference>
<dbReference type="PANTHER" id="PTHR33609:SF1">
    <property type="entry name" value="TRANSPOSASE"/>
    <property type="match status" value="1"/>
</dbReference>
<dbReference type="InterPro" id="IPR002514">
    <property type="entry name" value="Transposase_8"/>
</dbReference>
<dbReference type="AlphaFoldDB" id="A0A1W1VY22"/>
<dbReference type="GO" id="GO:0003677">
    <property type="term" value="F:DNA binding"/>
    <property type="evidence" value="ECO:0007669"/>
    <property type="project" value="InterPro"/>
</dbReference>
<dbReference type="Pfam" id="PF01527">
    <property type="entry name" value="HTH_Tnp_1"/>
    <property type="match status" value="1"/>
</dbReference>
<reference evidence="1 2" key="1">
    <citation type="submission" date="2017-04" db="EMBL/GenBank/DDBJ databases">
        <authorList>
            <person name="Afonso C.L."/>
            <person name="Miller P.J."/>
            <person name="Scott M.A."/>
            <person name="Spackman E."/>
            <person name="Goraichik I."/>
            <person name="Dimitrov K.M."/>
            <person name="Suarez D.L."/>
            <person name="Swayne D.E."/>
        </authorList>
    </citation>
    <scope>NUCLEOTIDE SEQUENCE [LARGE SCALE GENOMIC DNA]</scope>
    <source>
        <strain evidence="1 2">KR-140</strain>
    </source>
</reference>
<organism evidence="1 2">
    <name type="scientific">Deinococcus hopiensis KR-140</name>
    <dbReference type="NCBI Taxonomy" id="695939"/>
    <lineage>
        <taxon>Bacteria</taxon>
        <taxon>Thermotogati</taxon>
        <taxon>Deinococcota</taxon>
        <taxon>Deinococci</taxon>
        <taxon>Deinococcales</taxon>
        <taxon>Deinococcaceae</taxon>
        <taxon>Deinococcus</taxon>
    </lineage>
</organism>
<name>A0A1W1VY22_9DEIO</name>
<dbReference type="GO" id="GO:0004803">
    <property type="term" value="F:transposase activity"/>
    <property type="evidence" value="ECO:0007669"/>
    <property type="project" value="InterPro"/>
</dbReference>
<gene>
    <name evidence="1" type="ORF">SAMN00790413_06171</name>
</gene>
<keyword evidence="2" id="KW-1185">Reference proteome</keyword>
<dbReference type="Proteomes" id="UP000192582">
    <property type="component" value="Unassembled WGS sequence"/>
</dbReference>
<dbReference type="PANTHER" id="PTHR33609">
    <property type="entry name" value="LOW CALCIUM RESPONSE LOCUS PROTEIN S"/>
    <property type="match status" value="1"/>
</dbReference>
<dbReference type="EMBL" id="FWWU01000011">
    <property type="protein sequence ID" value="SMB97764.1"/>
    <property type="molecule type" value="Genomic_DNA"/>
</dbReference>
<sequence length="101" mass="11533">MKQKRFSEEHTKLLQEARKGEKSIEELCREAGCSTASFYTWKAKYGDATVNEVRRLRQPDRENDRLLKLLGQRRLAELSPTSIPVGPEQLAVTNHAPDLPV</sequence>
<dbReference type="STRING" id="695939.SAMN00790413_06171"/>
<dbReference type="OrthoDB" id="9809060at2"/>
<dbReference type="GO" id="GO:0006313">
    <property type="term" value="P:DNA transposition"/>
    <property type="evidence" value="ECO:0007669"/>
    <property type="project" value="InterPro"/>
</dbReference>
<dbReference type="SUPFAM" id="SSF46689">
    <property type="entry name" value="Homeodomain-like"/>
    <property type="match status" value="1"/>
</dbReference>
<dbReference type="InterPro" id="IPR052546">
    <property type="entry name" value="Transposase_8_domain"/>
</dbReference>
<accession>A0A1W1VY22</accession>